<accession>A0A0L6UMF2</accession>
<protein>
    <submittedName>
        <fullName evidence="2">Uncharacterized protein</fullName>
    </submittedName>
</protein>
<keyword evidence="1" id="KW-0472">Membrane</keyword>
<dbReference type="OrthoDB" id="3264327at2759"/>
<evidence type="ECO:0000313" key="2">
    <source>
        <dbReference type="EMBL" id="KNZ49701.1"/>
    </source>
</evidence>
<dbReference type="STRING" id="27349.A0A0L6UMF2"/>
<comment type="caution">
    <text evidence="2">The sequence shown here is derived from an EMBL/GenBank/DDBJ whole genome shotgun (WGS) entry which is preliminary data.</text>
</comment>
<dbReference type="PANTHER" id="PTHR31912:SF34">
    <property type="entry name" value="NOTOCHORD-RELATED PROTEIN"/>
    <property type="match status" value="1"/>
</dbReference>
<feature type="transmembrane region" description="Helical" evidence="1">
    <location>
        <begin position="736"/>
        <end position="760"/>
    </location>
</feature>
<reference evidence="2 3" key="1">
    <citation type="submission" date="2015-08" db="EMBL/GenBank/DDBJ databases">
        <title>Next Generation Sequencing and Analysis of the Genome of Puccinia sorghi L Schw, the Causal Agent of Maize Common Rust.</title>
        <authorList>
            <person name="Rochi L."/>
            <person name="Burguener G."/>
            <person name="Darino M."/>
            <person name="Turjanski A."/>
            <person name="Kreff E."/>
            <person name="Dieguez M.J."/>
            <person name="Sacco F."/>
        </authorList>
    </citation>
    <scope>NUCLEOTIDE SEQUENCE [LARGE SCALE GENOMIC DNA]</scope>
    <source>
        <strain evidence="2 3">RO10H11247</strain>
    </source>
</reference>
<feature type="transmembrane region" description="Helical" evidence="1">
    <location>
        <begin position="772"/>
        <end position="791"/>
    </location>
</feature>
<organism evidence="2 3">
    <name type="scientific">Puccinia sorghi</name>
    <dbReference type="NCBI Taxonomy" id="27349"/>
    <lineage>
        <taxon>Eukaryota</taxon>
        <taxon>Fungi</taxon>
        <taxon>Dikarya</taxon>
        <taxon>Basidiomycota</taxon>
        <taxon>Pucciniomycotina</taxon>
        <taxon>Pucciniomycetes</taxon>
        <taxon>Pucciniales</taxon>
        <taxon>Pucciniaceae</taxon>
        <taxon>Puccinia</taxon>
    </lineage>
</organism>
<dbReference type="PANTHER" id="PTHR31912">
    <property type="entry name" value="IP13529P"/>
    <property type="match status" value="1"/>
</dbReference>
<keyword evidence="3" id="KW-1185">Reference proteome</keyword>
<keyword evidence="1" id="KW-0812">Transmembrane</keyword>
<gene>
    <name evidence="2" type="ORF">VP01_483g2</name>
</gene>
<keyword evidence="1" id="KW-1133">Transmembrane helix</keyword>
<sequence length="897" mass="103923">KLFVSLIIGYPQHMTSRSVYYTIRAILQSLFQLKIPTWTTICQTQAPICKKLPAFNKHMANTLYFSRCKNHYQKCANFKIRLLPLKLNSIQKTLMAIIVQNYPQSQEREDLPSNMKPQICINNQQHFYIFEPLETFQNQLYVPKFPTHLNMNFLPNAFNHRFKKSMIQQSVNQLKNNYSKITLYNNQSFNPGQHNMYDLNEHTQLYEEISLPNSWRIKAYGKHISFFFTLSGLPPNLTNQEYNCHFLSTSNRADVLEIAVQILKESNMMLLFFADSPMHAEITNIPIPGASLNPCWICSLHIPQKINKKSLSYLLPFLELGPNGSPKPSILQTWKTTIESTYELDNIFINQNITTVKNTRNLFGITDSLNNKLWREEEDISQLFNPFLKLHGFDGFKDTPVEILHVFLLKYLVRDFITTIKKPKEKKRLAELMAKPPDQPLTISALWHSLAHLSSYLLQTRISYMPTYQTPNGSISPNSTFCYISVFQFFDLGRPVCFLLRNLSPTMVSCGTLLPIQTNKHREEILRSHFQTINPCAFYYLEASSIPFIFFPLMDNEHKALWHSLAHLSSYLLQTHISYMPTYQTPNGSISPNSTFYYISLFQFFDLGRPVFFLLRNLSPTMASCGTLLPIQTNKHREEMLRSHFRTINPCAFYYLEASCTIKQNKKTTSKCSWQMLEFFNKNLTIQKSFGFNPELSCPLPELPIPESSSSQSPTGNIHQISALQLNRHEEVKKSFFVLVSFSFYFYFFRFLSFLIGICIKIKINSASKSPEYFGFVCSIWNAGGCFFVHVSKMERQPNADLFYGMRPFIKTDRQYIFKIERLNTTIKTPEVQHRDETFFILNSASLHAPEDHHRLADLPANIVCPNPWLEIAHLGLTRWGVIEAPAANTADIVEDT</sequence>
<evidence type="ECO:0000256" key="1">
    <source>
        <dbReference type="SAM" id="Phobius"/>
    </source>
</evidence>
<dbReference type="AlphaFoldDB" id="A0A0L6UMF2"/>
<dbReference type="EMBL" id="LAVV01009987">
    <property type="protein sequence ID" value="KNZ49701.1"/>
    <property type="molecule type" value="Genomic_DNA"/>
</dbReference>
<dbReference type="VEuPathDB" id="FungiDB:VP01_483g2"/>
<name>A0A0L6UMF2_9BASI</name>
<dbReference type="Proteomes" id="UP000037035">
    <property type="component" value="Unassembled WGS sequence"/>
</dbReference>
<feature type="non-terminal residue" evidence="2">
    <location>
        <position position="1"/>
    </location>
</feature>
<proteinExistence type="predicted"/>
<evidence type="ECO:0000313" key="3">
    <source>
        <dbReference type="Proteomes" id="UP000037035"/>
    </source>
</evidence>